<keyword evidence="1" id="KW-1133">Transmembrane helix</keyword>
<dbReference type="InterPro" id="IPR044691">
    <property type="entry name" value="DCC1_Trx"/>
</dbReference>
<dbReference type="PANTHER" id="PTHR34290:SF2">
    <property type="entry name" value="OS04G0668800 PROTEIN"/>
    <property type="match status" value="1"/>
</dbReference>
<sequence>MSQRLLVFYDGDCRLCTAAMRMLKKRDKKKRIAWMSFRNPMVMKAYRLKDKHPEERIYAIDTKKRRDFTGIYTVREIAKQIPAYWIAVPFIQIAIFLGVGHQLYDFIAKRRHLFPVGKCKDDHCRIS</sequence>
<protein>
    <submittedName>
        <fullName evidence="2">DCC family thiol-disulfide oxidoreductase YuxK</fullName>
    </submittedName>
</protein>
<name>A0ABS2PV23_9BACL</name>
<dbReference type="RefSeq" id="WP_239549004.1">
    <property type="nucleotide sequence ID" value="NZ_JBHLTV010000016.1"/>
</dbReference>
<dbReference type="PANTHER" id="PTHR34290">
    <property type="entry name" value="SI:CH73-390P7.2"/>
    <property type="match status" value="1"/>
</dbReference>
<dbReference type="Pfam" id="PF04134">
    <property type="entry name" value="DCC1-like"/>
    <property type="match status" value="1"/>
</dbReference>
<keyword evidence="3" id="KW-1185">Reference proteome</keyword>
<keyword evidence="1" id="KW-0472">Membrane</keyword>
<dbReference type="Proteomes" id="UP000808914">
    <property type="component" value="Unassembled WGS sequence"/>
</dbReference>
<accession>A0ABS2PV23</accession>
<feature type="transmembrane region" description="Helical" evidence="1">
    <location>
        <begin position="83"/>
        <end position="104"/>
    </location>
</feature>
<dbReference type="InterPro" id="IPR007263">
    <property type="entry name" value="DCC1-like"/>
</dbReference>
<evidence type="ECO:0000313" key="2">
    <source>
        <dbReference type="EMBL" id="MBM7643902.1"/>
    </source>
</evidence>
<evidence type="ECO:0000256" key="1">
    <source>
        <dbReference type="SAM" id="Phobius"/>
    </source>
</evidence>
<evidence type="ECO:0000313" key="3">
    <source>
        <dbReference type="Proteomes" id="UP000808914"/>
    </source>
</evidence>
<proteinExistence type="predicted"/>
<reference evidence="2 3" key="1">
    <citation type="submission" date="2021-01" db="EMBL/GenBank/DDBJ databases">
        <title>Genomic Encyclopedia of Type Strains, Phase IV (KMG-IV): sequencing the most valuable type-strain genomes for metagenomic binning, comparative biology and taxonomic classification.</title>
        <authorList>
            <person name="Goeker M."/>
        </authorList>
    </citation>
    <scope>NUCLEOTIDE SEQUENCE [LARGE SCALE GENOMIC DNA]</scope>
    <source>
        <strain evidence="2 3">DSM 28236</strain>
    </source>
</reference>
<gene>
    <name evidence="2" type="ORF">JOD45_000093</name>
</gene>
<dbReference type="EMBL" id="JAFBER010000001">
    <property type="protein sequence ID" value="MBM7643902.1"/>
    <property type="molecule type" value="Genomic_DNA"/>
</dbReference>
<organism evidence="2 3">
    <name type="scientific">Scopulibacillus daqui</name>
    <dbReference type="NCBI Taxonomy" id="1469162"/>
    <lineage>
        <taxon>Bacteria</taxon>
        <taxon>Bacillati</taxon>
        <taxon>Bacillota</taxon>
        <taxon>Bacilli</taxon>
        <taxon>Bacillales</taxon>
        <taxon>Sporolactobacillaceae</taxon>
        <taxon>Scopulibacillus</taxon>
    </lineage>
</organism>
<keyword evidence="1" id="KW-0812">Transmembrane</keyword>
<comment type="caution">
    <text evidence="2">The sequence shown here is derived from an EMBL/GenBank/DDBJ whole genome shotgun (WGS) entry which is preliminary data.</text>
</comment>